<gene>
    <name evidence="7" type="primary">nrdG</name>
    <name evidence="7" type="ORF">CWE06_05330</name>
</gene>
<dbReference type="InterPro" id="IPR058240">
    <property type="entry name" value="rSAM_sf"/>
</dbReference>
<dbReference type="NCBIfam" id="TIGR02826">
    <property type="entry name" value="RNR_activ_nrdG3"/>
    <property type="match status" value="1"/>
</dbReference>
<keyword evidence="3" id="KW-0949">S-adenosyl-L-methionine</keyword>
<dbReference type="GO" id="GO:0046872">
    <property type="term" value="F:metal ion binding"/>
    <property type="evidence" value="ECO:0007669"/>
    <property type="project" value="UniProtKB-KW"/>
</dbReference>
<accession>A0A432VVW5</accession>
<dbReference type="Gene3D" id="3.20.20.70">
    <property type="entry name" value="Aldolase class I"/>
    <property type="match status" value="1"/>
</dbReference>
<dbReference type="InterPro" id="IPR013785">
    <property type="entry name" value="Aldolase_TIM"/>
</dbReference>
<proteinExistence type="predicted"/>
<dbReference type="GO" id="GO:0003824">
    <property type="term" value="F:catalytic activity"/>
    <property type="evidence" value="ECO:0007669"/>
    <property type="project" value="InterPro"/>
</dbReference>
<protein>
    <submittedName>
        <fullName evidence="7">Anaerobic ribonucleoside-triphosphate reductase activating protein</fullName>
    </submittedName>
</protein>
<dbReference type="SUPFAM" id="SSF102114">
    <property type="entry name" value="Radical SAM enzymes"/>
    <property type="match status" value="1"/>
</dbReference>
<dbReference type="Pfam" id="PF13353">
    <property type="entry name" value="Fer4_12"/>
    <property type="match status" value="1"/>
</dbReference>
<evidence type="ECO:0000256" key="3">
    <source>
        <dbReference type="ARBA" id="ARBA00022691"/>
    </source>
</evidence>
<evidence type="ECO:0000256" key="2">
    <source>
        <dbReference type="ARBA" id="ARBA00022485"/>
    </source>
</evidence>
<dbReference type="InterPro" id="IPR007197">
    <property type="entry name" value="rSAM"/>
</dbReference>
<keyword evidence="6" id="KW-0411">Iron-sulfur</keyword>
<evidence type="ECO:0000256" key="4">
    <source>
        <dbReference type="ARBA" id="ARBA00022723"/>
    </source>
</evidence>
<comment type="cofactor">
    <cofactor evidence="1">
        <name>[4Fe-4S] cluster</name>
        <dbReference type="ChEBI" id="CHEBI:49883"/>
    </cofactor>
</comment>
<evidence type="ECO:0000313" key="8">
    <source>
        <dbReference type="Proteomes" id="UP000288212"/>
    </source>
</evidence>
<sequence>MSDSTGYLRYSEEQVVWQEVPGETALAYTITGCSVGCKGCHSVDTWPKGSGTLLTPDYFQQRLDDYQGLLTCVVFLGGEWQPQALLELLVLAQQAGLKTCLYTGLEDVSDDLRKHLNFLKTGPWIAERGGLNSPTTNQRFVDLSRGELLNVRFLG</sequence>
<dbReference type="AlphaFoldDB" id="A0A432VVW5"/>
<evidence type="ECO:0000256" key="1">
    <source>
        <dbReference type="ARBA" id="ARBA00001966"/>
    </source>
</evidence>
<dbReference type="InterPro" id="IPR034457">
    <property type="entry name" value="Organic_radical-activating"/>
</dbReference>
<keyword evidence="4" id="KW-0479">Metal-binding</keyword>
<reference evidence="7 8" key="1">
    <citation type="journal article" date="2011" name="Front. Microbiol.">
        <title>Genomic signatures of strain selection and enhancement in Bacillus atrophaeus var. globigii, a historical biowarfare simulant.</title>
        <authorList>
            <person name="Gibbons H.S."/>
            <person name="Broomall S.M."/>
            <person name="McNew L.A."/>
            <person name="Daligault H."/>
            <person name="Chapman C."/>
            <person name="Bruce D."/>
            <person name="Karavis M."/>
            <person name="Krepps M."/>
            <person name="McGregor P.A."/>
            <person name="Hong C."/>
            <person name="Park K.H."/>
            <person name="Akmal A."/>
            <person name="Feldman A."/>
            <person name="Lin J.S."/>
            <person name="Chang W.E."/>
            <person name="Higgs B.W."/>
            <person name="Demirev P."/>
            <person name="Lindquist J."/>
            <person name="Liem A."/>
            <person name="Fochler E."/>
            <person name="Read T.D."/>
            <person name="Tapia R."/>
            <person name="Johnson S."/>
            <person name="Bishop-Lilly K.A."/>
            <person name="Detter C."/>
            <person name="Han C."/>
            <person name="Sozhamannan S."/>
            <person name="Rosenzweig C.N."/>
            <person name="Skowronski E.W."/>
        </authorList>
    </citation>
    <scope>NUCLEOTIDE SEQUENCE [LARGE SCALE GENOMIC DNA]</scope>
    <source>
        <strain evidence="7 8">AK5</strain>
    </source>
</reference>
<dbReference type="RefSeq" id="WP_126791908.1">
    <property type="nucleotide sequence ID" value="NZ_PIPI01000002.1"/>
</dbReference>
<name>A0A432VVW5_9GAMM</name>
<dbReference type="OrthoDB" id="9782387at2"/>
<evidence type="ECO:0000313" key="7">
    <source>
        <dbReference type="EMBL" id="RUO20726.1"/>
    </source>
</evidence>
<keyword evidence="5" id="KW-0408">Iron</keyword>
<dbReference type="GO" id="GO:0051539">
    <property type="term" value="F:4 iron, 4 sulfur cluster binding"/>
    <property type="evidence" value="ECO:0007669"/>
    <property type="project" value="UniProtKB-KW"/>
</dbReference>
<keyword evidence="8" id="KW-1185">Reference proteome</keyword>
<dbReference type="Proteomes" id="UP000288212">
    <property type="component" value="Unassembled WGS sequence"/>
</dbReference>
<dbReference type="PANTHER" id="PTHR30352">
    <property type="entry name" value="PYRUVATE FORMATE-LYASE-ACTIVATING ENZYME"/>
    <property type="match status" value="1"/>
</dbReference>
<keyword evidence="2" id="KW-0004">4Fe-4S</keyword>
<comment type="caution">
    <text evidence="7">The sequence shown here is derived from an EMBL/GenBank/DDBJ whole genome shotgun (WGS) entry which is preliminary data.</text>
</comment>
<dbReference type="SFLD" id="SFLDS00029">
    <property type="entry name" value="Radical_SAM"/>
    <property type="match status" value="1"/>
</dbReference>
<evidence type="ECO:0000256" key="5">
    <source>
        <dbReference type="ARBA" id="ARBA00023004"/>
    </source>
</evidence>
<dbReference type="InterPro" id="IPR014191">
    <property type="entry name" value="Anaer_RNR_activator"/>
</dbReference>
<organism evidence="7 8">
    <name type="scientific">Aliidiomarina haloalkalitolerans</name>
    <dbReference type="NCBI Taxonomy" id="859059"/>
    <lineage>
        <taxon>Bacteria</taxon>
        <taxon>Pseudomonadati</taxon>
        <taxon>Pseudomonadota</taxon>
        <taxon>Gammaproteobacteria</taxon>
        <taxon>Alteromonadales</taxon>
        <taxon>Idiomarinaceae</taxon>
        <taxon>Aliidiomarina</taxon>
    </lineage>
</organism>
<dbReference type="EMBL" id="PIPI01000002">
    <property type="protein sequence ID" value="RUO20726.1"/>
    <property type="molecule type" value="Genomic_DNA"/>
</dbReference>
<evidence type="ECO:0000256" key="6">
    <source>
        <dbReference type="ARBA" id="ARBA00023014"/>
    </source>
</evidence>